<protein>
    <recommendedName>
        <fullName evidence="1">ABM domain-containing protein</fullName>
    </recommendedName>
</protein>
<dbReference type="InterPro" id="IPR011008">
    <property type="entry name" value="Dimeric_a/b-barrel"/>
</dbReference>
<sequence length="113" mass="12751">MSFAPLDHIDENAKFFIIADITISPDSGKADEFEKAVLSMQKVANSDKEPGTLMFRLSRGFGPGETHKFTVIEEYANKAALEHHRNSEETKAIMASGLPQFMDMQLTFREERL</sequence>
<evidence type="ECO:0000313" key="3">
    <source>
        <dbReference type="Proteomes" id="UP001437256"/>
    </source>
</evidence>
<dbReference type="EMBL" id="JBBXMP010001389">
    <property type="protein sequence ID" value="KAL0056545.1"/>
    <property type="molecule type" value="Genomic_DNA"/>
</dbReference>
<proteinExistence type="predicted"/>
<dbReference type="PROSITE" id="PS51725">
    <property type="entry name" value="ABM"/>
    <property type="match status" value="1"/>
</dbReference>
<name>A0ABR2Z5J0_9AGAR</name>
<dbReference type="Pfam" id="PF03992">
    <property type="entry name" value="ABM"/>
    <property type="match status" value="1"/>
</dbReference>
<evidence type="ECO:0000313" key="2">
    <source>
        <dbReference type="EMBL" id="KAL0056545.1"/>
    </source>
</evidence>
<gene>
    <name evidence="2" type="ORF">AAF712_016850</name>
</gene>
<comment type="caution">
    <text evidence="2">The sequence shown here is derived from an EMBL/GenBank/DDBJ whole genome shotgun (WGS) entry which is preliminary data.</text>
</comment>
<accession>A0ABR2Z5J0</accession>
<organism evidence="2 3">
    <name type="scientific">Marasmius tenuissimus</name>
    <dbReference type="NCBI Taxonomy" id="585030"/>
    <lineage>
        <taxon>Eukaryota</taxon>
        <taxon>Fungi</taxon>
        <taxon>Dikarya</taxon>
        <taxon>Basidiomycota</taxon>
        <taxon>Agaricomycotina</taxon>
        <taxon>Agaricomycetes</taxon>
        <taxon>Agaricomycetidae</taxon>
        <taxon>Agaricales</taxon>
        <taxon>Marasmiineae</taxon>
        <taxon>Marasmiaceae</taxon>
        <taxon>Marasmius</taxon>
    </lineage>
</organism>
<evidence type="ECO:0000259" key="1">
    <source>
        <dbReference type="PROSITE" id="PS51725"/>
    </source>
</evidence>
<keyword evidence="3" id="KW-1185">Reference proteome</keyword>
<dbReference type="InterPro" id="IPR007138">
    <property type="entry name" value="ABM_dom"/>
</dbReference>
<dbReference type="Proteomes" id="UP001437256">
    <property type="component" value="Unassembled WGS sequence"/>
</dbReference>
<dbReference type="SUPFAM" id="SSF54909">
    <property type="entry name" value="Dimeric alpha+beta barrel"/>
    <property type="match status" value="1"/>
</dbReference>
<reference evidence="2 3" key="1">
    <citation type="submission" date="2024-05" db="EMBL/GenBank/DDBJ databases">
        <title>A draft genome resource for the thread blight pathogen Marasmius tenuissimus strain MS-2.</title>
        <authorList>
            <person name="Yulfo-Soto G.E."/>
            <person name="Baruah I.K."/>
            <person name="Amoako-Attah I."/>
            <person name="Bukari Y."/>
            <person name="Meinhardt L.W."/>
            <person name="Bailey B.A."/>
            <person name="Cohen S.P."/>
        </authorList>
    </citation>
    <scope>NUCLEOTIDE SEQUENCE [LARGE SCALE GENOMIC DNA]</scope>
    <source>
        <strain evidence="2 3">MS-2</strain>
    </source>
</reference>
<feature type="domain" description="ABM" evidence="1">
    <location>
        <begin position="17"/>
        <end position="111"/>
    </location>
</feature>
<dbReference type="Gene3D" id="3.30.70.100">
    <property type="match status" value="1"/>
</dbReference>